<sequence length="75" mass="8324">MKQMIIVRKKRAYIRPESILIHVESEGLLERASGNAGTIAPGQSVGDAKRWNGFMDEEDEDTETSGNGSSDLWED</sequence>
<comment type="caution">
    <text evidence="2">The sequence shown here is derived from an EMBL/GenBank/DDBJ whole genome shotgun (WGS) entry which is preliminary data.</text>
</comment>
<protein>
    <submittedName>
        <fullName evidence="2">Uncharacterized protein</fullName>
    </submittedName>
</protein>
<feature type="region of interest" description="Disordered" evidence="1">
    <location>
        <begin position="34"/>
        <end position="75"/>
    </location>
</feature>
<organism evidence="2 3">
    <name type="scientific">Segatella oulorum F0390</name>
    <dbReference type="NCBI Taxonomy" id="702438"/>
    <lineage>
        <taxon>Bacteria</taxon>
        <taxon>Pseudomonadati</taxon>
        <taxon>Bacteroidota</taxon>
        <taxon>Bacteroidia</taxon>
        <taxon>Bacteroidales</taxon>
        <taxon>Prevotellaceae</taxon>
        <taxon>Segatella</taxon>
    </lineage>
</organism>
<proteinExistence type="predicted"/>
<dbReference type="EMBL" id="ADGI01000018">
    <property type="protein sequence ID" value="EGV34248.1"/>
    <property type="molecule type" value="Genomic_DNA"/>
</dbReference>
<dbReference type="Proteomes" id="UP000005141">
    <property type="component" value="Unassembled WGS sequence"/>
</dbReference>
<gene>
    <name evidence="2" type="ORF">HMPREF9431_00581</name>
</gene>
<evidence type="ECO:0000313" key="3">
    <source>
        <dbReference type="Proteomes" id="UP000005141"/>
    </source>
</evidence>
<dbReference type="PATRIC" id="fig|702438.4.peg.598"/>
<evidence type="ECO:0000256" key="1">
    <source>
        <dbReference type="SAM" id="MobiDB-lite"/>
    </source>
</evidence>
<evidence type="ECO:0000313" key="2">
    <source>
        <dbReference type="EMBL" id="EGV34248.1"/>
    </source>
</evidence>
<keyword evidence="3" id="KW-1185">Reference proteome</keyword>
<dbReference type="HOGENOM" id="CLU_196044_2_0_10"/>
<name>G1W9T0_9BACT</name>
<feature type="compositionally biased region" description="Polar residues" evidence="1">
    <location>
        <begin position="64"/>
        <end position="75"/>
    </location>
</feature>
<dbReference type="AlphaFoldDB" id="G1W9T0"/>
<reference evidence="2 3" key="1">
    <citation type="submission" date="2011-07" db="EMBL/GenBank/DDBJ databases">
        <title>The Genome Sequence of Prevotella oulorum F0390.</title>
        <authorList>
            <consortium name="The Broad Institute Genome Sequencing Platform"/>
            <consortium name="The Broad Institute Genome Sequencing Center for Infectious Disease"/>
            <person name="Earl A."/>
            <person name="Ward D."/>
            <person name="Feldgarden M."/>
            <person name="Gevers D."/>
            <person name="Izard J."/>
            <person name="Ganesan A."/>
            <person name="Baranova O.V."/>
            <person name="Blanton J.M."/>
            <person name="Tanner A.C."/>
            <person name="Dewhirst F.E."/>
            <person name="Young S.K."/>
            <person name="Zeng Q."/>
            <person name="Gargeya S."/>
            <person name="Fitzgerald M."/>
            <person name="Haas B."/>
            <person name="Abouelleil A."/>
            <person name="Alvarado L."/>
            <person name="Arachchi H.M."/>
            <person name="Berlin A."/>
            <person name="Brown A."/>
            <person name="Chapman S.B."/>
            <person name="Chen Z."/>
            <person name="Dunbar C."/>
            <person name="Freedman E."/>
            <person name="Gearin G."/>
            <person name="Gellesch M."/>
            <person name="Goldberg J."/>
            <person name="Griggs A."/>
            <person name="Gujja S."/>
            <person name="Heiman D."/>
            <person name="Howarth C."/>
            <person name="Larson L."/>
            <person name="Lui A."/>
            <person name="MacDonald P.J.P."/>
            <person name="Mehta T."/>
            <person name="Montmayeur A."/>
            <person name="Murphy C."/>
            <person name="Neiman D."/>
            <person name="Pearson M."/>
            <person name="Priest M."/>
            <person name="Roberts A."/>
            <person name="Saif S."/>
            <person name="Shea T."/>
            <person name="Shenoy N."/>
            <person name="Sisk P."/>
            <person name="Stolte C."/>
            <person name="Sykes S."/>
            <person name="Wortman J."/>
            <person name="Nusbaum C."/>
            <person name="Birren B."/>
        </authorList>
    </citation>
    <scope>NUCLEOTIDE SEQUENCE [LARGE SCALE GENOMIC DNA]</scope>
    <source>
        <strain evidence="2 3">F0390</strain>
    </source>
</reference>
<accession>G1W9T0</accession>